<dbReference type="RefSeq" id="WP_068705195.1">
    <property type="nucleotide sequence ID" value="NZ_BDCR01000004.1"/>
</dbReference>
<evidence type="ECO:0000313" key="1">
    <source>
        <dbReference type="EMBL" id="GAT63729.1"/>
    </source>
</evidence>
<accession>A0A171AHD0</accession>
<reference evidence="2" key="2">
    <citation type="journal article" date="2017" name="Genome Announc.">
        <title>Draft genome sequence of Paludibacter jiangxiensis NM7(T), a propionate-producing fermentative bacterium.</title>
        <authorList>
            <person name="Qiu Y.-L."/>
            <person name="Tourlousse D.M."/>
            <person name="Matsuura N."/>
            <person name="Ohashi A."/>
            <person name="Sekiguchi Y."/>
        </authorList>
    </citation>
    <scope>NUCLEOTIDE SEQUENCE [LARGE SCALE GENOMIC DNA]</scope>
    <source>
        <strain evidence="2">NM7</strain>
    </source>
</reference>
<organism evidence="1 2">
    <name type="scientific">Paludibacter jiangxiensis</name>
    <dbReference type="NCBI Taxonomy" id="681398"/>
    <lineage>
        <taxon>Bacteria</taxon>
        <taxon>Pseudomonadati</taxon>
        <taxon>Bacteroidota</taxon>
        <taxon>Bacteroidia</taxon>
        <taxon>Bacteroidales</taxon>
        <taxon>Paludibacteraceae</taxon>
        <taxon>Paludibacter</taxon>
    </lineage>
</organism>
<keyword evidence="2" id="KW-1185">Reference proteome</keyword>
<name>A0A171AHD0_9BACT</name>
<sequence length="88" mass="10219">MKTKITKWLFGLLACVMVLSMPIFKKYRYQRALKPSVADSSAARMVCDIDTNAAYHTMWEKLFLTQDLVRQEYYNNHITVVTSTPVII</sequence>
<dbReference type="EMBL" id="BDCR01000004">
    <property type="protein sequence ID" value="GAT63729.1"/>
    <property type="molecule type" value="Genomic_DNA"/>
</dbReference>
<gene>
    <name evidence="1" type="ORF">PJIAN_4270</name>
</gene>
<proteinExistence type="predicted"/>
<dbReference type="Proteomes" id="UP000076586">
    <property type="component" value="Unassembled WGS sequence"/>
</dbReference>
<comment type="caution">
    <text evidence="1">The sequence shown here is derived from an EMBL/GenBank/DDBJ whole genome shotgun (WGS) entry which is preliminary data.</text>
</comment>
<reference evidence="2" key="1">
    <citation type="submission" date="2016-04" db="EMBL/GenBank/DDBJ databases">
        <title>Draft genome sequence of Paludibacter jiangxiensis strain NM7.</title>
        <authorList>
            <person name="Qiu Y."/>
            <person name="Matsuura N."/>
            <person name="Ohashi A."/>
            <person name="Tourlousse M.D."/>
            <person name="Sekiguchi Y."/>
        </authorList>
    </citation>
    <scope>NUCLEOTIDE SEQUENCE [LARGE SCALE GENOMIC DNA]</scope>
    <source>
        <strain evidence="2">NM7</strain>
    </source>
</reference>
<dbReference type="AlphaFoldDB" id="A0A171AHD0"/>
<protein>
    <submittedName>
        <fullName evidence="1">Uncharacterized protein</fullName>
    </submittedName>
</protein>
<evidence type="ECO:0000313" key="2">
    <source>
        <dbReference type="Proteomes" id="UP000076586"/>
    </source>
</evidence>